<evidence type="ECO:0000313" key="3">
    <source>
        <dbReference type="EMBL" id="RAK79866.1"/>
    </source>
</evidence>
<dbReference type="VEuPathDB" id="FungiDB:BO72DRAFT_504081"/>
<dbReference type="CDD" id="cd06121">
    <property type="entry name" value="cupin_YML079wp"/>
    <property type="match status" value="1"/>
</dbReference>
<gene>
    <name evidence="3" type="ORF">BO72DRAFT_504081</name>
</gene>
<dbReference type="Proteomes" id="UP000249789">
    <property type="component" value="Unassembled WGS sequence"/>
</dbReference>
<proteinExistence type="predicted"/>
<protein>
    <recommendedName>
        <fullName evidence="2">DUF985 domain-containing protein</fullName>
    </recommendedName>
</protein>
<reference evidence="3 4" key="1">
    <citation type="submission" date="2018-02" db="EMBL/GenBank/DDBJ databases">
        <title>The genomes of Aspergillus section Nigri reveals drivers in fungal speciation.</title>
        <authorList>
            <consortium name="DOE Joint Genome Institute"/>
            <person name="Vesth T.C."/>
            <person name="Nybo J."/>
            <person name="Theobald S."/>
            <person name="Brandl J."/>
            <person name="Frisvad J.C."/>
            <person name="Nielsen K.F."/>
            <person name="Lyhne E.K."/>
            <person name="Kogle M.E."/>
            <person name="Kuo A."/>
            <person name="Riley R."/>
            <person name="Clum A."/>
            <person name="Nolan M."/>
            <person name="Lipzen A."/>
            <person name="Salamov A."/>
            <person name="Henrissat B."/>
            <person name="Wiebenga A."/>
            <person name="De vries R.P."/>
            <person name="Grigoriev I.V."/>
            <person name="Mortensen U.H."/>
            <person name="Andersen M.R."/>
            <person name="Baker S.E."/>
        </authorList>
    </citation>
    <scope>NUCLEOTIDE SEQUENCE [LARGE SCALE GENOMIC DNA]</scope>
    <source>
        <strain evidence="3 4">CBS 313.89</strain>
    </source>
</reference>
<dbReference type="PANTHER" id="PTHR33387:SF3">
    <property type="entry name" value="DUF985 DOMAIN-CONTAINING PROTEIN"/>
    <property type="match status" value="1"/>
</dbReference>
<feature type="region of interest" description="Disordered" evidence="1">
    <location>
        <begin position="116"/>
        <end position="150"/>
    </location>
</feature>
<dbReference type="Pfam" id="PF06172">
    <property type="entry name" value="Cupin_5"/>
    <property type="match status" value="1"/>
</dbReference>
<dbReference type="Gene3D" id="2.60.120.10">
    <property type="entry name" value="Jelly Rolls"/>
    <property type="match status" value="1"/>
</dbReference>
<accession>A0A8G1RZX6</accession>
<organism evidence="3 4">
    <name type="scientific">Aspergillus fijiensis CBS 313.89</name>
    <dbReference type="NCBI Taxonomy" id="1448319"/>
    <lineage>
        <taxon>Eukaryota</taxon>
        <taxon>Fungi</taxon>
        <taxon>Dikarya</taxon>
        <taxon>Ascomycota</taxon>
        <taxon>Pezizomycotina</taxon>
        <taxon>Eurotiomycetes</taxon>
        <taxon>Eurotiomycetidae</taxon>
        <taxon>Eurotiales</taxon>
        <taxon>Aspergillaceae</taxon>
        <taxon>Aspergillus</taxon>
    </lineage>
</organism>
<feature type="domain" description="DUF985" evidence="2">
    <location>
        <begin position="42"/>
        <end position="216"/>
    </location>
</feature>
<feature type="compositionally biased region" description="Low complexity" evidence="1">
    <location>
        <begin position="14"/>
        <end position="31"/>
    </location>
</feature>
<dbReference type="RefSeq" id="XP_040803876.1">
    <property type="nucleotide sequence ID" value="XM_040949137.1"/>
</dbReference>
<feature type="compositionally biased region" description="Pro residues" evidence="1">
    <location>
        <begin position="32"/>
        <end position="44"/>
    </location>
</feature>
<dbReference type="EMBL" id="KZ824631">
    <property type="protein sequence ID" value="RAK79866.1"/>
    <property type="molecule type" value="Genomic_DNA"/>
</dbReference>
<evidence type="ECO:0000256" key="1">
    <source>
        <dbReference type="SAM" id="MobiDB-lite"/>
    </source>
</evidence>
<dbReference type="PANTHER" id="PTHR33387">
    <property type="entry name" value="RMLC-LIKE JELLY ROLL FOLD PROTEIN"/>
    <property type="match status" value="1"/>
</dbReference>
<name>A0A8G1RZX6_9EURO</name>
<dbReference type="InterPro" id="IPR039935">
    <property type="entry name" value="YML079W-like"/>
</dbReference>
<dbReference type="InterPro" id="IPR011051">
    <property type="entry name" value="RmlC_Cupin_sf"/>
</dbReference>
<dbReference type="InterPro" id="IPR009327">
    <property type="entry name" value="Cupin_DUF985"/>
</dbReference>
<dbReference type="OrthoDB" id="6614653at2759"/>
<dbReference type="GeneID" id="63866470"/>
<dbReference type="AlphaFoldDB" id="A0A8G1RZX6"/>
<sequence>MPTPNHNHNHNHNHNATNNNNHPHPQTQTLPPQTPQNPLPYPLHPHPEGGYFHQTDRHPLTLPTPWPSPQGSSRSLSTTITYLLTPSSAVGVFHRNKGRTVHSLHRGRGRYVLLREDAPVNGDGDEDEDEDEVDGSGAKGGGRRSKGQGQATVETFVVGMDTQHGERMQWVVEGGVWKGCFWETRDIDSDDGEGFEGMLISETVVPGFEMEDHEFLSRTKMEEMLPEEQTQELQWMLRENHPEVPSF</sequence>
<evidence type="ECO:0000313" key="4">
    <source>
        <dbReference type="Proteomes" id="UP000249789"/>
    </source>
</evidence>
<evidence type="ECO:0000259" key="2">
    <source>
        <dbReference type="Pfam" id="PF06172"/>
    </source>
</evidence>
<feature type="region of interest" description="Disordered" evidence="1">
    <location>
        <begin position="1"/>
        <end position="75"/>
    </location>
</feature>
<feature type="compositionally biased region" description="Acidic residues" evidence="1">
    <location>
        <begin position="123"/>
        <end position="134"/>
    </location>
</feature>
<keyword evidence="4" id="KW-1185">Reference proteome</keyword>
<dbReference type="SUPFAM" id="SSF51182">
    <property type="entry name" value="RmlC-like cupins"/>
    <property type="match status" value="2"/>
</dbReference>
<dbReference type="InterPro" id="IPR014710">
    <property type="entry name" value="RmlC-like_jellyroll"/>
</dbReference>